<name>A0ABT0UBF0_9BACT</name>
<dbReference type="GO" id="GO:0004519">
    <property type="term" value="F:endonuclease activity"/>
    <property type="evidence" value="ECO:0007669"/>
    <property type="project" value="UniProtKB-KW"/>
</dbReference>
<proteinExistence type="predicted"/>
<feature type="transmembrane region" description="Helical" evidence="2">
    <location>
        <begin position="6"/>
        <end position="26"/>
    </location>
</feature>
<comment type="caution">
    <text evidence="4">The sequence shown here is derived from an EMBL/GenBank/DDBJ whole genome shotgun (WGS) entry which is preliminary data.</text>
</comment>
<feature type="compositionally biased region" description="Basic and acidic residues" evidence="1">
    <location>
        <begin position="372"/>
        <end position="382"/>
    </location>
</feature>
<gene>
    <name evidence="4" type="ORF">NB063_23860</name>
</gene>
<accession>A0ABT0UBF0</accession>
<evidence type="ECO:0000259" key="3">
    <source>
        <dbReference type="Pfam" id="PF03372"/>
    </source>
</evidence>
<protein>
    <submittedName>
        <fullName evidence="4">Endonuclease/exonuclease/phosphatase family protein</fullName>
    </submittedName>
</protein>
<feature type="domain" description="Endonuclease/exonuclease/phosphatase" evidence="3">
    <location>
        <begin position="120"/>
        <end position="324"/>
    </location>
</feature>
<sequence>MFLTILGYLLLGTLIALVCGSLLSLSSSPHWFIRGWDFPRVQIIVIAWSVTAVYALVPYAMGDPAPVSEWVFVLIATGLTVWHGCRIIPYTPVFPQQAKPTARKHRHREDPATLRMVVSNVEMENDHYDRWVEVVTEADPDVLIALEPDKDWIDSISPLLEQYPHRIVRPQDNWYGMMLLSRLPILRHRVRFLVQDDIPSIDAHLKLDDGREVRVIAVHPRPPEPIRGNDATARDAELTLWGQELVDETEPTIIGGDLNDVAWSATTRLFLRTSGMLDPRRGRGFFNTFHADHWYCRYPLDHIFHSPHFTVTTIQRLPHIGSDHFPMLIDLRLEPEKQNEHEVLEEKPDDQAEVDLRIERAREDEEINGEAVSRDPEHAIRD</sequence>
<keyword evidence="2" id="KW-0812">Transmembrane</keyword>
<dbReference type="PANTHER" id="PTHR14859:SF15">
    <property type="entry name" value="ENDONUCLEASE_EXONUCLEASE_PHOSPHATASE DOMAIN-CONTAINING PROTEIN"/>
    <property type="match status" value="1"/>
</dbReference>
<dbReference type="InterPro" id="IPR051916">
    <property type="entry name" value="GPI-anchor_lipid_remodeler"/>
</dbReference>
<dbReference type="Gene3D" id="3.60.10.10">
    <property type="entry name" value="Endonuclease/exonuclease/phosphatase"/>
    <property type="match status" value="1"/>
</dbReference>
<feature type="transmembrane region" description="Helical" evidence="2">
    <location>
        <begin position="38"/>
        <end position="61"/>
    </location>
</feature>
<feature type="transmembrane region" description="Helical" evidence="2">
    <location>
        <begin position="67"/>
        <end position="85"/>
    </location>
</feature>
<keyword evidence="4" id="KW-0540">Nuclease</keyword>
<evidence type="ECO:0000313" key="4">
    <source>
        <dbReference type="EMBL" id="MCM2373661.1"/>
    </source>
</evidence>
<organism evidence="4 5">
    <name type="scientific">Aporhodopirellula aestuarii</name>
    <dbReference type="NCBI Taxonomy" id="2950107"/>
    <lineage>
        <taxon>Bacteria</taxon>
        <taxon>Pseudomonadati</taxon>
        <taxon>Planctomycetota</taxon>
        <taxon>Planctomycetia</taxon>
        <taxon>Pirellulales</taxon>
        <taxon>Pirellulaceae</taxon>
        <taxon>Aporhodopirellula</taxon>
    </lineage>
</organism>
<dbReference type="RefSeq" id="WP_250931433.1">
    <property type="nucleotide sequence ID" value="NZ_JAMQBK010000063.1"/>
</dbReference>
<dbReference type="InterPro" id="IPR005135">
    <property type="entry name" value="Endo/exonuclease/phosphatase"/>
</dbReference>
<keyword evidence="4" id="KW-0378">Hydrolase</keyword>
<evidence type="ECO:0000313" key="5">
    <source>
        <dbReference type="Proteomes" id="UP001202961"/>
    </source>
</evidence>
<keyword evidence="5" id="KW-1185">Reference proteome</keyword>
<keyword evidence="4" id="KW-0255">Endonuclease</keyword>
<keyword evidence="2" id="KW-1133">Transmembrane helix</keyword>
<dbReference type="InterPro" id="IPR036691">
    <property type="entry name" value="Endo/exonu/phosph_ase_sf"/>
</dbReference>
<reference evidence="4 5" key="1">
    <citation type="journal article" date="2022" name="Syst. Appl. Microbiol.">
        <title>Rhodopirellula aestuarii sp. nov., a novel member of the genus Rhodopirellula isolated from brackish sediments collected in the Tagus River estuary, Portugal.</title>
        <authorList>
            <person name="Vitorino I.R."/>
            <person name="Klimek D."/>
            <person name="Calusinska M."/>
            <person name="Lobo-da-Cunha A."/>
            <person name="Vasconcelos V."/>
            <person name="Lage O.M."/>
        </authorList>
    </citation>
    <scope>NUCLEOTIDE SEQUENCE [LARGE SCALE GENOMIC DNA]</scope>
    <source>
        <strain evidence="4 5">ICT_H3.1</strain>
    </source>
</reference>
<dbReference type="Proteomes" id="UP001202961">
    <property type="component" value="Unassembled WGS sequence"/>
</dbReference>
<feature type="region of interest" description="Disordered" evidence="1">
    <location>
        <begin position="339"/>
        <end position="382"/>
    </location>
</feature>
<evidence type="ECO:0000256" key="2">
    <source>
        <dbReference type="SAM" id="Phobius"/>
    </source>
</evidence>
<feature type="compositionally biased region" description="Basic and acidic residues" evidence="1">
    <location>
        <begin position="339"/>
        <end position="363"/>
    </location>
</feature>
<dbReference type="PANTHER" id="PTHR14859">
    <property type="entry name" value="CALCOFLUOR WHITE HYPERSENSITIVE PROTEIN PRECURSOR"/>
    <property type="match status" value="1"/>
</dbReference>
<keyword evidence="2" id="KW-0472">Membrane</keyword>
<dbReference type="EMBL" id="JAMQBK010000063">
    <property type="protein sequence ID" value="MCM2373661.1"/>
    <property type="molecule type" value="Genomic_DNA"/>
</dbReference>
<dbReference type="SUPFAM" id="SSF56219">
    <property type="entry name" value="DNase I-like"/>
    <property type="match status" value="1"/>
</dbReference>
<evidence type="ECO:0000256" key="1">
    <source>
        <dbReference type="SAM" id="MobiDB-lite"/>
    </source>
</evidence>
<dbReference type="Pfam" id="PF03372">
    <property type="entry name" value="Exo_endo_phos"/>
    <property type="match status" value="1"/>
</dbReference>